<organism evidence="6 7">
    <name type="scientific">Sinosporangium siamense</name>
    <dbReference type="NCBI Taxonomy" id="1367973"/>
    <lineage>
        <taxon>Bacteria</taxon>
        <taxon>Bacillati</taxon>
        <taxon>Actinomycetota</taxon>
        <taxon>Actinomycetes</taxon>
        <taxon>Streptosporangiales</taxon>
        <taxon>Streptosporangiaceae</taxon>
        <taxon>Sinosporangium</taxon>
    </lineage>
</organism>
<name>A0A919VAD6_9ACTN</name>
<evidence type="ECO:0000256" key="1">
    <source>
        <dbReference type="ARBA" id="ARBA00006068"/>
    </source>
</evidence>
<dbReference type="Pfam" id="PF13399">
    <property type="entry name" value="LytR_C"/>
    <property type="match status" value="1"/>
</dbReference>
<reference evidence="6" key="1">
    <citation type="submission" date="2021-01" db="EMBL/GenBank/DDBJ databases">
        <title>Whole genome shotgun sequence of Sinosporangium siamense NBRC 109515.</title>
        <authorList>
            <person name="Komaki H."/>
            <person name="Tamura T."/>
        </authorList>
    </citation>
    <scope>NUCLEOTIDE SEQUENCE</scope>
    <source>
        <strain evidence="6">NBRC 109515</strain>
    </source>
</reference>
<dbReference type="PANTHER" id="PTHR33392">
    <property type="entry name" value="POLYISOPRENYL-TEICHOIC ACID--PEPTIDOGLYCAN TEICHOIC ACID TRANSFERASE TAGU"/>
    <property type="match status" value="1"/>
</dbReference>
<dbReference type="InterPro" id="IPR027381">
    <property type="entry name" value="LytR/CpsA/Psr_C"/>
</dbReference>
<evidence type="ECO:0000256" key="2">
    <source>
        <dbReference type="SAM" id="MobiDB-lite"/>
    </source>
</evidence>
<comment type="similarity">
    <text evidence="1">Belongs to the LytR/CpsA/Psr (LCP) family.</text>
</comment>
<feature type="region of interest" description="Disordered" evidence="2">
    <location>
        <begin position="1"/>
        <end position="200"/>
    </location>
</feature>
<dbReference type="Gene3D" id="3.30.70.2390">
    <property type="match status" value="1"/>
</dbReference>
<dbReference type="PANTHER" id="PTHR33392:SF6">
    <property type="entry name" value="POLYISOPRENYL-TEICHOIC ACID--PEPTIDOGLYCAN TEICHOIC ACID TRANSFERASE TAGU"/>
    <property type="match status" value="1"/>
</dbReference>
<dbReference type="Pfam" id="PF03816">
    <property type="entry name" value="LytR_cpsA_psr"/>
    <property type="match status" value="1"/>
</dbReference>
<feature type="compositionally biased region" description="Gly residues" evidence="2">
    <location>
        <begin position="64"/>
        <end position="93"/>
    </location>
</feature>
<feature type="domain" description="Cell envelope-related transcriptional attenuator" evidence="4">
    <location>
        <begin position="283"/>
        <end position="439"/>
    </location>
</feature>
<dbReference type="EMBL" id="BOOW01000007">
    <property type="protein sequence ID" value="GII91009.1"/>
    <property type="molecule type" value="Genomic_DNA"/>
</dbReference>
<feature type="transmembrane region" description="Helical" evidence="3">
    <location>
        <begin position="205"/>
        <end position="228"/>
    </location>
</feature>
<protein>
    <recommendedName>
        <fullName evidence="8">LytR family transcriptional regulator</fullName>
    </recommendedName>
</protein>
<evidence type="ECO:0000259" key="5">
    <source>
        <dbReference type="Pfam" id="PF13399"/>
    </source>
</evidence>
<proteinExistence type="inferred from homology"/>
<dbReference type="InterPro" id="IPR050922">
    <property type="entry name" value="LytR/CpsA/Psr_CW_biosynth"/>
</dbReference>
<sequence>MSERRRAALNNPRSTGEPGYSGEGNGSPGRRGVPPRDAGQPGTGAPSRGRRAAPPRDDDAGAFPGHGGDGYGNGGYGGGFDSDGFGSGGFDGDGFGRRSAGRGRAAGNGAGPADEGGWPGGARGEPARAGAAPRSGGRRAATPAGGAHQAPAPPRSGGRRGTRHAGPAQDDRPAAVPGSPPGGPPHSPPGRSHDKGGSGGKRMRVMAWVSIVVTVVVVAATLAAYTIYLDLEGNISRKNFEDELKNRPPETGALNVLLVGSDTRAGVGNKKYGPTTTEADGERTDTIILLHLSPDRDKATLVSFPRDSMVQIPACTHPKTKHVVPAGLRQINSAFNDGGIVCTIDTLEKLTQIRIDHYVKVDFAGFKGIIDALGGIPICLPKDVNDKEAKFVMPKGKHTVKGEQALAYVRMRKGLGNGSDTDRIKRQQLFLTQVVKQATSADLLTNPGRLLDFLRAATKTVEMDDKLSVPRLAELAGSAQALTATGLKAITVPWEPYVNDTNRVQWKQPQAEQLFTAIRTDTQVTAPTPKPSTQSATPAKPAIKPSQIRVQVLNGTNVAGKATEVANMLTQHGFVVTQVGNAPLENGTAVSKTKVLYAQRATEGPDYAAPLASKVLLYKNAKLSPAAGKVAGTNLAPFTPETTTTPTTPPGESVKRGSPIVQLVIGADWTGVKPASTIPDALKGDVVDAKTNPCQ</sequence>
<dbReference type="InterPro" id="IPR004474">
    <property type="entry name" value="LytR_CpsA_psr"/>
</dbReference>
<gene>
    <name evidence="6" type="ORF">Ssi02_12400</name>
</gene>
<feature type="region of interest" description="Disordered" evidence="2">
    <location>
        <begin position="634"/>
        <end position="656"/>
    </location>
</feature>
<feature type="compositionally biased region" description="Polar residues" evidence="2">
    <location>
        <begin position="522"/>
        <end position="537"/>
    </location>
</feature>
<dbReference type="AlphaFoldDB" id="A0A919VAD6"/>
<feature type="domain" description="LytR/CpsA/Psr regulator C-terminal" evidence="5">
    <location>
        <begin position="547"/>
        <end position="669"/>
    </location>
</feature>
<feature type="compositionally biased region" description="Gly residues" evidence="2">
    <location>
        <begin position="19"/>
        <end position="29"/>
    </location>
</feature>
<accession>A0A919VAD6</accession>
<feature type="region of interest" description="Disordered" evidence="2">
    <location>
        <begin position="522"/>
        <end position="542"/>
    </location>
</feature>
<evidence type="ECO:0000313" key="6">
    <source>
        <dbReference type="EMBL" id="GII91009.1"/>
    </source>
</evidence>
<evidence type="ECO:0000313" key="7">
    <source>
        <dbReference type="Proteomes" id="UP000606172"/>
    </source>
</evidence>
<keyword evidence="3" id="KW-0812">Transmembrane</keyword>
<dbReference type="Proteomes" id="UP000606172">
    <property type="component" value="Unassembled WGS sequence"/>
</dbReference>
<evidence type="ECO:0000256" key="3">
    <source>
        <dbReference type="SAM" id="Phobius"/>
    </source>
</evidence>
<feature type="compositionally biased region" description="Low complexity" evidence="2">
    <location>
        <begin position="127"/>
        <end position="150"/>
    </location>
</feature>
<dbReference type="NCBIfam" id="TIGR00350">
    <property type="entry name" value="lytR_cpsA_psr"/>
    <property type="match status" value="1"/>
</dbReference>
<keyword evidence="7" id="KW-1185">Reference proteome</keyword>
<keyword evidence="3" id="KW-0472">Membrane</keyword>
<feature type="compositionally biased region" description="Pro residues" evidence="2">
    <location>
        <begin position="178"/>
        <end position="188"/>
    </location>
</feature>
<feature type="compositionally biased region" description="Low complexity" evidence="2">
    <location>
        <begin position="637"/>
        <end position="646"/>
    </location>
</feature>
<keyword evidence="3" id="KW-1133">Transmembrane helix</keyword>
<dbReference type="Gene3D" id="3.40.630.190">
    <property type="entry name" value="LCP protein"/>
    <property type="match status" value="1"/>
</dbReference>
<evidence type="ECO:0008006" key="8">
    <source>
        <dbReference type="Google" id="ProtNLM"/>
    </source>
</evidence>
<comment type="caution">
    <text evidence="6">The sequence shown here is derived from an EMBL/GenBank/DDBJ whole genome shotgun (WGS) entry which is preliminary data.</text>
</comment>
<evidence type="ECO:0000259" key="4">
    <source>
        <dbReference type="Pfam" id="PF03816"/>
    </source>
</evidence>